<dbReference type="PROSITE" id="PS51257">
    <property type="entry name" value="PROKAR_LIPOPROTEIN"/>
    <property type="match status" value="1"/>
</dbReference>
<evidence type="ECO:0000256" key="1">
    <source>
        <dbReference type="ARBA" id="ARBA00004196"/>
    </source>
</evidence>
<reference evidence="7 8" key="1">
    <citation type="submission" date="2016-04" db="EMBL/GenBank/DDBJ databases">
        <title>Genome sequence of Clostridium magnum DSM 2767.</title>
        <authorList>
            <person name="Poehlein A."/>
            <person name="Uhlig R."/>
            <person name="Fischer R."/>
            <person name="Bahl H."/>
            <person name="Daniel R."/>
        </authorList>
    </citation>
    <scope>NUCLEOTIDE SEQUENCE [LARGE SCALE GENOMIC DNA]</scope>
    <source>
        <strain evidence="7 8">DSM 2767</strain>
    </source>
</reference>
<dbReference type="OrthoDB" id="9774451at2"/>
<dbReference type="PANTHER" id="PTHR35936:SF17">
    <property type="entry name" value="ARGININE-BINDING EXTRACELLULAR PROTEIN ARTP"/>
    <property type="match status" value="1"/>
</dbReference>
<feature type="signal peptide" evidence="5">
    <location>
        <begin position="1"/>
        <end position="23"/>
    </location>
</feature>
<proteinExistence type="inferred from homology"/>
<dbReference type="CDD" id="cd13620">
    <property type="entry name" value="PBP2_GltS"/>
    <property type="match status" value="1"/>
</dbReference>
<accession>A0A161WTX0</accession>
<feature type="chain" id="PRO_5039383302" evidence="5">
    <location>
        <begin position="24"/>
        <end position="281"/>
    </location>
</feature>
<organism evidence="7 8">
    <name type="scientific">Clostridium magnum DSM 2767</name>
    <dbReference type="NCBI Taxonomy" id="1121326"/>
    <lineage>
        <taxon>Bacteria</taxon>
        <taxon>Bacillati</taxon>
        <taxon>Bacillota</taxon>
        <taxon>Clostridia</taxon>
        <taxon>Eubacteriales</taxon>
        <taxon>Clostridiaceae</taxon>
        <taxon>Clostridium</taxon>
    </lineage>
</organism>
<dbReference type="PANTHER" id="PTHR35936">
    <property type="entry name" value="MEMBRANE-BOUND LYTIC MUREIN TRANSGLYCOSYLASE F"/>
    <property type="match status" value="1"/>
</dbReference>
<evidence type="ECO:0000256" key="3">
    <source>
        <dbReference type="ARBA" id="ARBA00022729"/>
    </source>
</evidence>
<comment type="subcellular location">
    <subcellularLocation>
        <location evidence="1">Cell envelope</location>
    </subcellularLocation>
</comment>
<feature type="domain" description="Solute-binding protein family 3/N-terminal" evidence="6">
    <location>
        <begin position="53"/>
        <end position="274"/>
    </location>
</feature>
<dbReference type="InterPro" id="IPR018313">
    <property type="entry name" value="SBP_3_CS"/>
</dbReference>
<dbReference type="InterPro" id="IPR001638">
    <property type="entry name" value="Solute-binding_3/MltF_N"/>
</dbReference>
<dbReference type="PROSITE" id="PS01039">
    <property type="entry name" value="SBP_BACTERIAL_3"/>
    <property type="match status" value="1"/>
</dbReference>
<evidence type="ECO:0000259" key="6">
    <source>
        <dbReference type="SMART" id="SM00062"/>
    </source>
</evidence>
<dbReference type="SMART" id="SM00062">
    <property type="entry name" value="PBPb"/>
    <property type="match status" value="1"/>
</dbReference>
<evidence type="ECO:0000256" key="5">
    <source>
        <dbReference type="SAM" id="SignalP"/>
    </source>
</evidence>
<dbReference type="GO" id="GO:0030313">
    <property type="term" value="C:cell envelope"/>
    <property type="evidence" value="ECO:0007669"/>
    <property type="project" value="UniProtKB-SubCell"/>
</dbReference>
<evidence type="ECO:0000256" key="2">
    <source>
        <dbReference type="ARBA" id="ARBA00010333"/>
    </source>
</evidence>
<dbReference type="AlphaFoldDB" id="A0A161WTX0"/>
<dbReference type="Proteomes" id="UP000076603">
    <property type="component" value="Unassembled WGS sequence"/>
</dbReference>
<dbReference type="PATRIC" id="fig|1121326.3.peg.4122"/>
<name>A0A161WTX0_9CLOT</name>
<gene>
    <name evidence="7" type="primary">artP_3</name>
    <name evidence="7" type="ORF">CLMAG_40690</name>
</gene>
<protein>
    <submittedName>
        <fullName evidence="7">Arginine-binding extracellular protein ArtP</fullName>
    </submittedName>
</protein>
<evidence type="ECO:0000256" key="4">
    <source>
        <dbReference type="RuleBase" id="RU003744"/>
    </source>
</evidence>
<dbReference type="SUPFAM" id="SSF53850">
    <property type="entry name" value="Periplasmic binding protein-like II"/>
    <property type="match status" value="1"/>
</dbReference>
<keyword evidence="3 5" id="KW-0732">Signal</keyword>
<dbReference type="Gene3D" id="3.40.190.10">
    <property type="entry name" value="Periplasmic binding protein-like II"/>
    <property type="match status" value="2"/>
</dbReference>
<comment type="similarity">
    <text evidence="2 4">Belongs to the bacterial solute-binding protein 3 family.</text>
</comment>
<sequence length="281" mass="30353">MLKNTLKKIVSISLVVATMAAFTACGNKQNASTDGAKEKAQSATMEKIKKNGKLVIGTSADYPPYEFHKSTSGKDEIVGFDVEIAKEIAKDLGVQLEIKDMKFDGLLAALDQGNIDIIVAGMNPTEERKKNVDFSNVYYQAVQSVVVRAADKDKIKSIDDLKDKNVGVQKGTTQEDIAKNQLPASKAVALPKISDLVLSLKNNRVDAVIVELPVATSNVNANKDLLISDIKVKNEVDGSAIAVKKGSTDLLESINKTIDRLTKDKSIDKFVTDATNSVEVQ</sequence>
<dbReference type="EMBL" id="LWAE01000005">
    <property type="protein sequence ID" value="KZL90298.1"/>
    <property type="molecule type" value="Genomic_DNA"/>
</dbReference>
<dbReference type="Pfam" id="PF00497">
    <property type="entry name" value="SBP_bac_3"/>
    <property type="match status" value="1"/>
</dbReference>
<evidence type="ECO:0000313" key="8">
    <source>
        <dbReference type="Proteomes" id="UP000076603"/>
    </source>
</evidence>
<dbReference type="STRING" id="1121326.CLMAG_40690"/>
<keyword evidence="8" id="KW-1185">Reference proteome</keyword>
<comment type="caution">
    <text evidence="7">The sequence shown here is derived from an EMBL/GenBank/DDBJ whole genome shotgun (WGS) entry which is preliminary data.</text>
</comment>
<dbReference type="RefSeq" id="WP_066626447.1">
    <property type="nucleotide sequence ID" value="NZ_FQXL01000008.1"/>
</dbReference>
<evidence type="ECO:0000313" key="7">
    <source>
        <dbReference type="EMBL" id="KZL90298.1"/>
    </source>
</evidence>